<evidence type="ECO:0000313" key="3">
    <source>
        <dbReference type="Proteomes" id="UP001152888"/>
    </source>
</evidence>
<feature type="domain" description="ISXO2-like transposase" evidence="1">
    <location>
        <begin position="79"/>
        <end position="232"/>
    </location>
</feature>
<comment type="caution">
    <text evidence="2">The sequence shown here is derived from an EMBL/GenBank/DDBJ whole genome shotgun (WGS) entry which is preliminary data.</text>
</comment>
<evidence type="ECO:0000313" key="2">
    <source>
        <dbReference type="EMBL" id="CAH1966835.1"/>
    </source>
</evidence>
<dbReference type="EMBL" id="CAKOFQ010006738">
    <property type="protein sequence ID" value="CAH1966835.1"/>
    <property type="molecule type" value="Genomic_DNA"/>
</dbReference>
<dbReference type="PANTHER" id="PTHR47163:SF2">
    <property type="entry name" value="SI:DKEY-17M8.2"/>
    <property type="match status" value="1"/>
</dbReference>
<gene>
    <name evidence="2" type="ORF">ACAOBT_LOCUS7060</name>
</gene>
<dbReference type="SMART" id="SM01126">
    <property type="entry name" value="DDE_Tnp_IS1595"/>
    <property type="match status" value="1"/>
</dbReference>
<dbReference type="Proteomes" id="UP001152888">
    <property type="component" value="Unassembled WGS sequence"/>
</dbReference>
<dbReference type="InterPro" id="IPR053164">
    <property type="entry name" value="IS1016-like_transposase"/>
</dbReference>
<evidence type="ECO:0000259" key="1">
    <source>
        <dbReference type="SMART" id="SM01126"/>
    </source>
</evidence>
<organism evidence="2 3">
    <name type="scientific">Acanthoscelides obtectus</name>
    <name type="common">Bean weevil</name>
    <name type="synonym">Bruchus obtectus</name>
    <dbReference type="NCBI Taxonomy" id="200917"/>
    <lineage>
        <taxon>Eukaryota</taxon>
        <taxon>Metazoa</taxon>
        <taxon>Ecdysozoa</taxon>
        <taxon>Arthropoda</taxon>
        <taxon>Hexapoda</taxon>
        <taxon>Insecta</taxon>
        <taxon>Pterygota</taxon>
        <taxon>Neoptera</taxon>
        <taxon>Endopterygota</taxon>
        <taxon>Coleoptera</taxon>
        <taxon>Polyphaga</taxon>
        <taxon>Cucujiformia</taxon>
        <taxon>Chrysomeloidea</taxon>
        <taxon>Chrysomelidae</taxon>
        <taxon>Bruchinae</taxon>
        <taxon>Bruchini</taxon>
        <taxon>Acanthoscelides</taxon>
    </lineage>
</organism>
<sequence>MCFRCPTCRTKTSVLNGSFFEEVKLDIGDIIFLMWTWVCETRAGCASMMLGLRLATVTKMFRKFREICSWELERNDDFVYGGDGHIVHIDEFVINKPVQISGHKHPEKWIMAIYDATAERAHLIYIPDRDAETLEYNVLKFVVPGSEIWTDSWNGYSGLAHLGGVSPYIHKKNLDSGVKQMDVSPGYIDGLKGSLKQFLRRLVTVSSPGIADYVDQFVWWGVYGKTPAERFRNLVQQISQKSAFQLSKI</sequence>
<dbReference type="AlphaFoldDB" id="A0A9P0P348"/>
<reference evidence="2" key="1">
    <citation type="submission" date="2022-03" db="EMBL/GenBank/DDBJ databases">
        <authorList>
            <person name="Sayadi A."/>
        </authorList>
    </citation>
    <scope>NUCLEOTIDE SEQUENCE</scope>
</reference>
<accession>A0A9P0P348</accession>
<dbReference type="Pfam" id="PF12762">
    <property type="entry name" value="DDE_Tnp_IS1595"/>
    <property type="match status" value="1"/>
</dbReference>
<name>A0A9P0P348_ACAOB</name>
<proteinExistence type="predicted"/>
<dbReference type="PANTHER" id="PTHR47163">
    <property type="entry name" value="DDE_TNP_IS1595 DOMAIN-CONTAINING PROTEIN"/>
    <property type="match status" value="1"/>
</dbReference>
<protein>
    <recommendedName>
        <fullName evidence="1">ISXO2-like transposase domain-containing protein</fullName>
    </recommendedName>
</protein>
<dbReference type="InterPro" id="IPR024445">
    <property type="entry name" value="Tnp_ISXO2-like"/>
</dbReference>
<dbReference type="OrthoDB" id="424490at2759"/>
<keyword evidence="3" id="KW-1185">Reference proteome</keyword>